<dbReference type="EMBL" id="BAAAQK010000015">
    <property type="protein sequence ID" value="GAA1857739.1"/>
    <property type="molecule type" value="Genomic_DNA"/>
</dbReference>
<dbReference type="SUPFAM" id="SSF55781">
    <property type="entry name" value="GAF domain-like"/>
    <property type="match status" value="1"/>
</dbReference>
<evidence type="ECO:0000256" key="3">
    <source>
        <dbReference type="ARBA" id="ARBA00023015"/>
    </source>
</evidence>
<protein>
    <submittedName>
        <fullName evidence="6">GAF and ANTAR domain-containing protein</fullName>
    </submittedName>
</protein>
<reference evidence="6 7" key="1">
    <citation type="journal article" date="2019" name="Int. J. Syst. Evol. Microbiol.">
        <title>The Global Catalogue of Microorganisms (GCM) 10K type strain sequencing project: providing services to taxonomists for standard genome sequencing and annotation.</title>
        <authorList>
            <consortium name="The Broad Institute Genomics Platform"/>
            <consortium name="The Broad Institute Genome Sequencing Center for Infectious Disease"/>
            <person name="Wu L."/>
            <person name="Ma J."/>
        </authorList>
    </citation>
    <scope>NUCLEOTIDE SEQUENCE [LARGE SCALE GENOMIC DNA]</scope>
    <source>
        <strain evidence="6 7">JCM 16009</strain>
    </source>
</reference>
<evidence type="ECO:0000313" key="7">
    <source>
        <dbReference type="Proteomes" id="UP001500449"/>
    </source>
</evidence>
<dbReference type="SMART" id="SM00065">
    <property type="entry name" value="GAF"/>
    <property type="match status" value="1"/>
</dbReference>
<keyword evidence="1" id="KW-0808">Transferase</keyword>
<keyword evidence="7" id="KW-1185">Reference proteome</keyword>
<evidence type="ECO:0000259" key="5">
    <source>
        <dbReference type="PROSITE" id="PS50921"/>
    </source>
</evidence>
<dbReference type="Proteomes" id="UP001500449">
    <property type="component" value="Unassembled WGS sequence"/>
</dbReference>
<dbReference type="PROSITE" id="PS50921">
    <property type="entry name" value="ANTAR"/>
    <property type="match status" value="1"/>
</dbReference>
<organism evidence="6 7">
    <name type="scientific">Pseudonocardia ailaonensis</name>
    <dbReference type="NCBI Taxonomy" id="367279"/>
    <lineage>
        <taxon>Bacteria</taxon>
        <taxon>Bacillati</taxon>
        <taxon>Actinomycetota</taxon>
        <taxon>Actinomycetes</taxon>
        <taxon>Pseudonocardiales</taxon>
        <taxon>Pseudonocardiaceae</taxon>
        <taxon>Pseudonocardia</taxon>
    </lineage>
</organism>
<dbReference type="InterPro" id="IPR011006">
    <property type="entry name" value="CheY-like_superfamily"/>
</dbReference>
<dbReference type="InterPro" id="IPR036388">
    <property type="entry name" value="WH-like_DNA-bd_sf"/>
</dbReference>
<dbReference type="SMART" id="SM01012">
    <property type="entry name" value="ANTAR"/>
    <property type="match status" value="1"/>
</dbReference>
<keyword evidence="4" id="KW-0804">Transcription</keyword>
<keyword evidence="3" id="KW-0805">Transcription regulation</keyword>
<dbReference type="Gene3D" id="3.30.450.40">
    <property type="match status" value="1"/>
</dbReference>
<sequence>MTEPDGPDSGVAAAAAHLAELARDMAVERDERLIVRSVVDAAVREVPGAEFAGITVIEQEGAWTPAATDDLVSKVDVLQYETGQGPCLEAADQARTVRSNDLTTDPRWPRFADTASQFGVRSVLAFPLFTEASTLGALNIYARSPHAFDTESERIGFLLAAHAAAAIVPTRNRAHLLIALDSRDLIGQAKGILMERYKIDAVRAFALLTTASQRFNVKLHAVARHLTDTGELVSRPDSPPD</sequence>
<dbReference type="InterPro" id="IPR003018">
    <property type="entry name" value="GAF"/>
</dbReference>
<evidence type="ECO:0000256" key="2">
    <source>
        <dbReference type="ARBA" id="ARBA00022777"/>
    </source>
</evidence>
<dbReference type="Pfam" id="PF13185">
    <property type="entry name" value="GAF_2"/>
    <property type="match status" value="1"/>
</dbReference>
<dbReference type="InterPro" id="IPR005561">
    <property type="entry name" value="ANTAR"/>
</dbReference>
<accession>A0ABN2N9S0</accession>
<proteinExistence type="predicted"/>
<dbReference type="RefSeq" id="WP_344419697.1">
    <property type="nucleotide sequence ID" value="NZ_BAAAQK010000015.1"/>
</dbReference>
<dbReference type="PIRSF" id="PIRSF036625">
    <property type="entry name" value="GAF_ANTAR"/>
    <property type="match status" value="1"/>
</dbReference>
<name>A0ABN2N9S0_9PSEU</name>
<evidence type="ECO:0000256" key="4">
    <source>
        <dbReference type="ARBA" id="ARBA00023163"/>
    </source>
</evidence>
<dbReference type="InterPro" id="IPR012074">
    <property type="entry name" value="GAF_ANTAR"/>
</dbReference>
<comment type="caution">
    <text evidence="6">The sequence shown here is derived from an EMBL/GenBank/DDBJ whole genome shotgun (WGS) entry which is preliminary data.</text>
</comment>
<gene>
    <name evidence="6" type="ORF">GCM10009836_42380</name>
</gene>
<dbReference type="Gene3D" id="1.10.10.10">
    <property type="entry name" value="Winged helix-like DNA-binding domain superfamily/Winged helix DNA-binding domain"/>
    <property type="match status" value="1"/>
</dbReference>
<evidence type="ECO:0000256" key="1">
    <source>
        <dbReference type="ARBA" id="ARBA00022679"/>
    </source>
</evidence>
<evidence type="ECO:0000313" key="6">
    <source>
        <dbReference type="EMBL" id="GAA1857739.1"/>
    </source>
</evidence>
<feature type="domain" description="ANTAR" evidence="5">
    <location>
        <begin position="166"/>
        <end position="227"/>
    </location>
</feature>
<dbReference type="Pfam" id="PF03861">
    <property type="entry name" value="ANTAR"/>
    <property type="match status" value="1"/>
</dbReference>
<keyword evidence="2" id="KW-0418">Kinase</keyword>
<dbReference type="InterPro" id="IPR029016">
    <property type="entry name" value="GAF-like_dom_sf"/>
</dbReference>
<dbReference type="SUPFAM" id="SSF52172">
    <property type="entry name" value="CheY-like"/>
    <property type="match status" value="1"/>
</dbReference>